<name>A0A1I1M8W6_9GAMM</name>
<dbReference type="Gene3D" id="3.30.565.10">
    <property type="entry name" value="Histidine kinase-like ATPase, C-terminal domain"/>
    <property type="match status" value="1"/>
</dbReference>
<evidence type="ECO:0000259" key="5">
    <source>
        <dbReference type="PROSITE" id="PS50109"/>
    </source>
</evidence>
<dbReference type="SUPFAM" id="SSF55874">
    <property type="entry name" value="ATPase domain of HSP90 chaperone/DNA topoisomerase II/histidine kinase"/>
    <property type="match status" value="1"/>
</dbReference>
<gene>
    <name evidence="6" type="ORF">SAMN02745724_02610</name>
</gene>
<dbReference type="AlphaFoldDB" id="A0A1I1M8W6"/>
<dbReference type="OrthoDB" id="2521613at2"/>
<keyword evidence="7" id="KW-1185">Reference proteome</keyword>
<dbReference type="GO" id="GO:0000155">
    <property type="term" value="F:phosphorelay sensor kinase activity"/>
    <property type="evidence" value="ECO:0007669"/>
    <property type="project" value="InterPro"/>
</dbReference>
<keyword evidence="4" id="KW-1133">Transmembrane helix</keyword>
<dbReference type="InterPro" id="IPR004358">
    <property type="entry name" value="Sig_transdc_His_kin-like_C"/>
</dbReference>
<dbReference type="EC" id="2.7.13.3" evidence="2"/>
<feature type="transmembrane region" description="Helical" evidence="4">
    <location>
        <begin position="21"/>
        <end position="39"/>
    </location>
</feature>
<dbReference type="EMBL" id="FOLO01000019">
    <property type="protein sequence ID" value="SFC81675.1"/>
    <property type="molecule type" value="Genomic_DNA"/>
</dbReference>
<dbReference type="InterPro" id="IPR003661">
    <property type="entry name" value="HisK_dim/P_dom"/>
</dbReference>
<dbReference type="InterPro" id="IPR003594">
    <property type="entry name" value="HATPase_dom"/>
</dbReference>
<evidence type="ECO:0000313" key="6">
    <source>
        <dbReference type="EMBL" id="SFC81675.1"/>
    </source>
</evidence>
<keyword evidence="3" id="KW-0597">Phosphoprotein</keyword>
<accession>A0A1I1M8W6</accession>
<comment type="catalytic activity">
    <reaction evidence="1">
        <text>ATP + protein L-histidine = ADP + protein N-phospho-L-histidine.</text>
        <dbReference type="EC" id="2.7.13.3"/>
    </reaction>
</comment>
<evidence type="ECO:0000256" key="1">
    <source>
        <dbReference type="ARBA" id="ARBA00000085"/>
    </source>
</evidence>
<dbReference type="PANTHER" id="PTHR43065">
    <property type="entry name" value="SENSOR HISTIDINE KINASE"/>
    <property type="match status" value="1"/>
</dbReference>
<dbReference type="CDD" id="cd00082">
    <property type="entry name" value="HisKA"/>
    <property type="match status" value="1"/>
</dbReference>
<reference evidence="6 7" key="1">
    <citation type="submission" date="2016-10" db="EMBL/GenBank/DDBJ databases">
        <authorList>
            <person name="de Groot N.N."/>
        </authorList>
    </citation>
    <scope>NUCLEOTIDE SEQUENCE [LARGE SCALE GENOMIC DNA]</scope>
    <source>
        <strain evidence="6 7">DSM 6059</strain>
    </source>
</reference>
<evidence type="ECO:0000256" key="3">
    <source>
        <dbReference type="ARBA" id="ARBA00022553"/>
    </source>
</evidence>
<keyword evidence="4" id="KW-0472">Membrane</keyword>
<dbReference type="InterPro" id="IPR005467">
    <property type="entry name" value="His_kinase_dom"/>
</dbReference>
<feature type="transmembrane region" description="Helical" evidence="4">
    <location>
        <begin position="162"/>
        <end position="188"/>
    </location>
</feature>
<dbReference type="SUPFAM" id="SSF47384">
    <property type="entry name" value="Homodimeric domain of signal transducing histidine kinase"/>
    <property type="match status" value="1"/>
</dbReference>
<sequence>MVDKKIGMNIRHSISFTLAKVGVLIAFVFGVLISSYQIYSDYLNQGDSLAQTVEQILQVTESSATQAVYEYDEALAARVSNGLFAYKPISEVIISDDFGEVLAKKSRDIKRIKPWWVPEKLFGKNKKFQIDLNTRDSIDNAKARLVVIVDPYYGALAFMSRAVVILVSGIVRNIFLAFALLAVFYYLISKPLIKLINDLMQINPEYPQSELVILAKHKDSELGLLKEIINRLLQSVVDHITEVKGLNDTLELKVLERTSELDLKSKEALFSLEKLKNTELQLIEAEKNAALGGLVAGVAHEINTPLGISVTASSSLLEVTDELNTKFSSGSMKRSDFESSMLHLQDCAHIILKNSNRAADLISSFKQIAVDQTSYERRSFMFKAYIDEIVFTLRPQINKSEIKVQVECEEDFIVDSYPGAIAQVVSNLVLNALLHGYSDKDEGNIVIKIDKKGERIQLDFCDDGKGISVEHLGKIFNPFYTTNRNAGGSGLGLHIISNIVTNSLQGRITCDSELGKGCCFKLNFMASPNLDK</sequence>
<evidence type="ECO:0000313" key="7">
    <source>
        <dbReference type="Proteomes" id="UP000198862"/>
    </source>
</evidence>
<dbReference type="InterPro" id="IPR036097">
    <property type="entry name" value="HisK_dim/P_sf"/>
</dbReference>
<proteinExistence type="predicted"/>
<dbReference type="PROSITE" id="PS50109">
    <property type="entry name" value="HIS_KIN"/>
    <property type="match status" value="1"/>
</dbReference>
<organism evidence="6 7">
    <name type="scientific">Pseudoalteromonas denitrificans DSM 6059</name>
    <dbReference type="NCBI Taxonomy" id="1123010"/>
    <lineage>
        <taxon>Bacteria</taxon>
        <taxon>Pseudomonadati</taxon>
        <taxon>Pseudomonadota</taxon>
        <taxon>Gammaproteobacteria</taxon>
        <taxon>Alteromonadales</taxon>
        <taxon>Pseudoalteromonadaceae</taxon>
        <taxon>Pseudoalteromonas</taxon>
    </lineage>
</organism>
<dbReference type="CDD" id="cd00075">
    <property type="entry name" value="HATPase"/>
    <property type="match status" value="1"/>
</dbReference>
<dbReference type="Pfam" id="PF02518">
    <property type="entry name" value="HATPase_c"/>
    <property type="match status" value="1"/>
</dbReference>
<keyword evidence="6" id="KW-0808">Transferase</keyword>
<feature type="domain" description="Histidine kinase" evidence="5">
    <location>
        <begin position="297"/>
        <end position="528"/>
    </location>
</feature>
<keyword evidence="4" id="KW-0812">Transmembrane</keyword>
<dbReference type="Gene3D" id="1.10.287.130">
    <property type="match status" value="1"/>
</dbReference>
<dbReference type="InterPro" id="IPR036890">
    <property type="entry name" value="HATPase_C_sf"/>
</dbReference>
<dbReference type="STRING" id="1123010.SAMN02745724_02610"/>
<keyword evidence="6" id="KW-0418">Kinase</keyword>
<dbReference type="SMART" id="SM00387">
    <property type="entry name" value="HATPase_c"/>
    <property type="match status" value="1"/>
</dbReference>
<protein>
    <recommendedName>
        <fullName evidence="2">histidine kinase</fullName>
        <ecNumber evidence="2">2.7.13.3</ecNumber>
    </recommendedName>
</protein>
<evidence type="ECO:0000256" key="4">
    <source>
        <dbReference type="SAM" id="Phobius"/>
    </source>
</evidence>
<evidence type="ECO:0000256" key="2">
    <source>
        <dbReference type="ARBA" id="ARBA00012438"/>
    </source>
</evidence>
<dbReference type="Proteomes" id="UP000198862">
    <property type="component" value="Unassembled WGS sequence"/>
</dbReference>
<dbReference type="PANTHER" id="PTHR43065:SF47">
    <property type="match status" value="1"/>
</dbReference>
<dbReference type="PRINTS" id="PR00344">
    <property type="entry name" value="BCTRLSENSOR"/>
</dbReference>